<keyword evidence="5" id="KW-1185">Reference proteome</keyword>
<name>A0A255EFN0_9ACTN</name>
<evidence type="ECO:0000256" key="2">
    <source>
        <dbReference type="SAM" id="Phobius"/>
    </source>
</evidence>
<comment type="caution">
    <text evidence="4">The sequence shown here is derived from an EMBL/GenBank/DDBJ whole genome shotgun (WGS) entry which is preliminary data.</text>
</comment>
<dbReference type="InterPro" id="IPR012495">
    <property type="entry name" value="TadE-like_dom"/>
</dbReference>
<evidence type="ECO:0000259" key="3">
    <source>
        <dbReference type="Pfam" id="PF07811"/>
    </source>
</evidence>
<proteinExistence type="predicted"/>
<dbReference type="AlphaFoldDB" id="A0A255EFN0"/>
<dbReference type="Pfam" id="PF07811">
    <property type="entry name" value="TadE"/>
    <property type="match status" value="1"/>
</dbReference>
<evidence type="ECO:0000313" key="4">
    <source>
        <dbReference type="EMBL" id="OYN90344.1"/>
    </source>
</evidence>
<evidence type="ECO:0000313" key="5">
    <source>
        <dbReference type="Proteomes" id="UP000216300"/>
    </source>
</evidence>
<sequence>MRPAADQRGLSESVQWALVTPLLLGLLLGGLHLGMHHHGTTVARDAASIGVDVVASGRPAPEATAAAERFAIEGGLRAVQVQIQPRGRLVAVVVSGDVPGPMGSQRVSAESLAPGNRP</sequence>
<evidence type="ECO:0000256" key="1">
    <source>
        <dbReference type="SAM" id="MobiDB-lite"/>
    </source>
</evidence>
<dbReference type="RefSeq" id="WP_094454548.1">
    <property type="nucleotide sequence ID" value="NZ_NMVJ01000007.1"/>
</dbReference>
<dbReference type="EMBL" id="NMVJ01000007">
    <property type="protein sequence ID" value="OYN90344.1"/>
    <property type="molecule type" value="Genomic_DNA"/>
</dbReference>
<keyword evidence="2" id="KW-0812">Transmembrane</keyword>
<feature type="transmembrane region" description="Helical" evidence="2">
    <location>
        <begin position="16"/>
        <end position="34"/>
    </location>
</feature>
<organism evidence="4 5">
    <name type="scientific">Parenemella sanctibonifatiensis</name>
    <dbReference type="NCBI Taxonomy" id="2016505"/>
    <lineage>
        <taxon>Bacteria</taxon>
        <taxon>Bacillati</taxon>
        <taxon>Actinomycetota</taxon>
        <taxon>Actinomycetes</taxon>
        <taxon>Propionibacteriales</taxon>
        <taxon>Propionibacteriaceae</taxon>
        <taxon>Parenemella</taxon>
    </lineage>
</organism>
<keyword evidence="2" id="KW-0472">Membrane</keyword>
<reference evidence="4 5" key="1">
    <citation type="submission" date="2017-07" db="EMBL/GenBank/DDBJ databases">
        <title>Draft whole genome sequences of clinical Proprionibacteriaceae strains.</title>
        <authorList>
            <person name="Bernier A.-M."/>
            <person name="Bernard K."/>
            <person name="Domingo M.-C."/>
        </authorList>
    </citation>
    <scope>NUCLEOTIDE SEQUENCE [LARGE SCALE GENOMIC DNA]</scope>
    <source>
        <strain evidence="4 5">NML 150081</strain>
    </source>
</reference>
<feature type="domain" description="TadE-like" evidence="3">
    <location>
        <begin position="13"/>
        <end position="51"/>
    </location>
</feature>
<gene>
    <name evidence="4" type="ORF">CGZ91_09300</name>
</gene>
<protein>
    <recommendedName>
        <fullName evidence="3">TadE-like domain-containing protein</fullName>
    </recommendedName>
</protein>
<accession>A0A255EFN0</accession>
<feature type="region of interest" description="Disordered" evidence="1">
    <location>
        <begin position="99"/>
        <end position="118"/>
    </location>
</feature>
<keyword evidence="2" id="KW-1133">Transmembrane helix</keyword>
<dbReference type="Proteomes" id="UP000216300">
    <property type="component" value="Unassembled WGS sequence"/>
</dbReference>